<name>A0A2P2JGV2_RHIMU</name>
<reference evidence="1" key="1">
    <citation type="submission" date="2018-02" db="EMBL/GenBank/DDBJ databases">
        <title>Rhizophora mucronata_Transcriptome.</title>
        <authorList>
            <person name="Meera S.P."/>
            <person name="Sreeshan A."/>
            <person name="Augustine A."/>
        </authorList>
    </citation>
    <scope>NUCLEOTIDE SEQUENCE</scope>
    <source>
        <tissue evidence="1">Leaf</tissue>
    </source>
</reference>
<accession>A0A2P2JGV2</accession>
<evidence type="ECO:0000313" key="1">
    <source>
        <dbReference type="EMBL" id="MBW92706.1"/>
    </source>
</evidence>
<dbReference type="EMBL" id="GGEC01012223">
    <property type="protein sequence ID" value="MBW92706.1"/>
    <property type="molecule type" value="Transcribed_RNA"/>
</dbReference>
<protein>
    <submittedName>
        <fullName evidence="1">Uncharacterized protein</fullName>
    </submittedName>
</protein>
<proteinExistence type="predicted"/>
<sequence length="10" mass="1224">MQMFCCYEIG</sequence>
<organism evidence="1">
    <name type="scientific">Rhizophora mucronata</name>
    <name type="common">Asiatic mangrove</name>
    <dbReference type="NCBI Taxonomy" id="61149"/>
    <lineage>
        <taxon>Eukaryota</taxon>
        <taxon>Viridiplantae</taxon>
        <taxon>Streptophyta</taxon>
        <taxon>Embryophyta</taxon>
        <taxon>Tracheophyta</taxon>
        <taxon>Spermatophyta</taxon>
        <taxon>Magnoliopsida</taxon>
        <taxon>eudicotyledons</taxon>
        <taxon>Gunneridae</taxon>
        <taxon>Pentapetalae</taxon>
        <taxon>rosids</taxon>
        <taxon>fabids</taxon>
        <taxon>Malpighiales</taxon>
        <taxon>Rhizophoraceae</taxon>
        <taxon>Rhizophora</taxon>
    </lineage>
</organism>